<dbReference type="Pfam" id="PF04686">
    <property type="entry name" value="SsgA"/>
    <property type="match status" value="1"/>
</dbReference>
<name>A0A917NU70_9ACTN</name>
<dbReference type="GO" id="GO:0030428">
    <property type="term" value="C:cell septum"/>
    <property type="evidence" value="ECO:0007669"/>
    <property type="project" value="UniProtKB-SubCell"/>
</dbReference>
<evidence type="ECO:0000256" key="2">
    <source>
        <dbReference type="ARBA" id="ARBA00009323"/>
    </source>
</evidence>
<reference evidence="7" key="1">
    <citation type="journal article" date="2014" name="Int. J. Syst. Evol. Microbiol.">
        <title>Complete genome sequence of Corynebacterium casei LMG S-19264T (=DSM 44701T), isolated from a smear-ripened cheese.</title>
        <authorList>
            <consortium name="US DOE Joint Genome Institute (JGI-PGF)"/>
            <person name="Walter F."/>
            <person name="Albersmeier A."/>
            <person name="Kalinowski J."/>
            <person name="Ruckert C."/>
        </authorList>
    </citation>
    <scope>NUCLEOTIDE SEQUENCE</scope>
    <source>
        <strain evidence="7">JCM 3086</strain>
    </source>
</reference>
<evidence type="ECO:0000256" key="6">
    <source>
        <dbReference type="ARBA" id="ARBA00023306"/>
    </source>
</evidence>
<comment type="caution">
    <text evidence="7">The sequence shown here is derived from an EMBL/GenBank/DDBJ whole genome shotgun (WGS) entry which is preliminary data.</text>
</comment>
<dbReference type="RefSeq" id="WP_189313068.1">
    <property type="nucleotide sequence ID" value="NZ_BMQA01000014.1"/>
</dbReference>
<gene>
    <name evidence="7" type="ORF">GCM10010121_045290</name>
</gene>
<evidence type="ECO:0000256" key="1">
    <source>
        <dbReference type="ARBA" id="ARBA00004431"/>
    </source>
</evidence>
<proteinExistence type="inferred from homology"/>
<organism evidence="7 8">
    <name type="scientific">Streptomyces brasiliensis</name>
    <dbReference type="NCBI Taxonomy" id="1954"/>
    <lineage>
        <taxon>Bacteria</taxon>
        <taxon>Bacillati</taxon>
        <taxon>Actinomycetota</taxon>
        <taxon>Actinomycetes</taxon>
        <taxon>Kitasatosporales</taxon>
        <taxon>Streptomycetaceae</taxon>
        <taxon>Streptomyces</taxon>
    </lineage>
</organism>
<dbReference type="Gene3D" id="2.30.31.20">
    <property type="entry name" value="Sporulation-specific cell division protein SsgB"/>
    <property type="match status" value="1"/>
</dbReference>
<keyword evidence="3" id="KW-0132">Cell division</keyword>
<evidence type="ECO:0000256" key="5">
    <source>
        <dbReference type="ARBA" id="ARBA00023210"/>
    </source>
</evidence>
<evidence type="ECO:0000313" key="8">
    <source>
        <dbReference type="Proteomes" id="UP000657574"/>
    </source>
</evidence>
<dbReference type="EMBL" id="BMQA01000014">
    <property type="protein sequence ID" value="GGJ28917.1"/>
    <property type="molecule type" value="Genomic_DNA"/>
</dbReference>
<dbReference type="Proteomes" id="UP000657574">
    <property type="component" value="Unassembled WGS sequence"/>
</dbReference>
<dbReference type="AlphaFoldDB" id="A0A917NU70"/>
<sequence>MRKCHRTIQITQWAARRLPLPIACEFAFNSGDPLAVTLVFDSDGEYPVRWVFARDLLAEGLTARSGQGDVEIWPVYRAGRRSLWIQVGKARTGRTALFEVPARPVAQWLAQSYAVVPRGREMADVDWSELTQMIQ</sequence>
<reference evidence="7" key="2">
    <citation type="submission" date="2020-09" db="EMBL/GenBank/DDBJ databases">
        <authorList>
            <person name="Sun Q."/>
            <person name="Ohkuma M."/>
        </authorList>
    </citation>
    <scope>NUCLEOTIDE SEQUENCE</scope>
    <source>
        <strain evidence="7">JCM 3086</strain>
    </source>
</reference>
<keyword evidence="6" id="KW-0131">Cell cycle</keyword>
<keyword evidence="8" id="KW-1185">Reference proteome</keyword>
<dbReference type="InterPro" id="IPR038658">
    <property type="entry name" value="SsgB_sf"/>
</dbReference>
<accession>A0A917NU70</accession>
<evidence type="ECO:0000256" key="3">
    <source>
        <dbReference type="ARBA" id="ARBA00022618"/>
    </source>
</evidence>
<dbReference type="InterPro" id="IPR006776">
    <property type="entry name" value="SsgB"/>
</dbReference>
<comment type="subcellular location">
    <subcellularLocation>
        <location evidence="1">Cell septum</location>
    </subcellularLocation>
</comment>
<evidence type="ECO:0000313" key="7">
    <source>
        <dbReference type="EMBL" id="GGJ28917.1"/>
    </source>
</evidence>
<evidence type="ECO:0000256" key="4">
    <source>
        <dbReference type="ARBA" id="ARBA00022969"/>
    </source>
</evidence>
<keyword evidence="5" id="KW-0717">Septation</keyword>
<comment type="similarity">
    <text evidence="2">Belongs to the SsgA family.</text>
</comment>
<keyword evidence="4" id="KW-0749">Sporulation</keyword>
<dbReference type="GO" id="GO:0030435">
    <property type="term" value="P:sporulation resulting in formation of a cellular spore"/>
    <property type="evidence" value="ECO:0007669"/>
    <property type="project" value="UniProtKB-KW"/>
</dbReference>
<dbReference type="GO" id="GO:0000917">
    <property type="term" value="P:division septum assembly"/>
    <property type="evidence" value="ECO:0007669"/>
    <property type="project" value="UniProtKB-KW"/>
</dbReference>
<protein>
    <submittedName>
        <fullName evidence="7">Sporulation protein SsgA</fullName>
    </submittedName>
</protein>